<evidence type="ECO:0000259" key="1">
    <source>
        <dbReference type="SMART" id="SM00481"/>
    </source>
</evidence>
<dbReference type="PANTHER" id="PTHR42924:SF3">
    <property type="entry name" value="POLYMERASE_HISTIDINOL PHOSPHATASE N-TERMINAL DOMAIN-CONTAINING PROTEIN"/>
    <property type="match status" value="1"/>
</dbReference>
<dbReference type="Gene3D" id="3.20.20.140">
    <property type="entry name" value="Metal-dependent hydrolases"/>
    <property type="match status" value="1"/>
</dbReference>
<dbReference type="PANTHER" id="PTHR42924">
    <property type="entry name" value="EXONUCLEASE"/>
    <property type="match status" value="1"/>
</dbReference>
<dbReference type="Proteomes" id="UP000190657">
    <property type="component" value="Unassembled WGS sequence"/>
</dbReference>
<dbReference type="InterPro" id="IPR016195">
    <property type="entry name" value="Pol/histidinol_Pase-like"/>
</dbReference>
<dbReference type="NCBIfam" id="NF038032">
    <property type="entry name" value="CehA_McbA_metalo"/>
    <property type="match status" value="1"/>
</dbReference>
<dbReference type="OrthoDB" id="9804333at2"/>
<dbReference type="AlphaFoldDB" id="A0A1T4JS28"/>
<keyword evidence="3" id="KW-1185">Reference proteome</keyword>
<evidence type="ECO:0000313" key="2">
    <source>
        <dbReference type="EMBL" id="SJZ33010.1"/>
    </source>
</evidence>
<dbReference type="InterPro" id="IPR004013">
    <property type="entry name" value="PHP_dom"/>
</dbReference>
<dbReference type="STRING" id="290054.SAMN02745114_00036"/>
<gene>
    <name evidence="2" type="ORF">SAMN02745114_00036</name>
</gene>
<evidence type="ECO:0000313" key="3">
    <source>
        <dbReference type="Proteomes" id="UP000190657"/>
    </source>
</evidence>
<dbReference type="RefSeq" id="WP_078767560.1">
    <property type="nucleotide sequence ID" value="NZ_FUWW01000001.1"/>
</dbReference>
<organism evidence="2 3">
    <name type="scientific">Eubacterium coprostanoligenes</name>
    <dbReference type="NCBI Taxonomy" id="290054"/>
    <lineage>
        <taxon>Bacteria</taxon>
        <taxon>Bacillati</taxon>
        <taxon>Bacillota</taxon>
        <taxon>Clostridia</taxon>
        <taxon>Eubacteriales</taxon>
        <taxon>Eubacteriaceae</taxon>
        <taxon>Eubacterium</taxon>
    </lineage>
</organism>
<sequence>MKKWYKGDTHLHTTNSDGNMTPEKLISECKKIGLDYMIITDHNYNTIKKSRFDGDMLIIQGQELTDEPGHVNVWGAKVPHDPPHKLDTVEDYKKLIDASREAGATISLNHPFCSNCPFLLDKDEFKFDTVEVWNTVQHSDNLKNMEWWHEQLIKGNKIMAVGGSDHHRYYGPVSFLAVPTTYVLAEEKTADSILKAIREGRSVVTNSPKSSMIYLTVGSAQVGDTAKLSENDTAEITITKFKKGHKLVVYNNDKVIFTHTAEKNFKTWSAQFKIKEAGFIRAEIDYNLGPVSTRVVAFAERTFLGNRGVKKTNKTMPELFWAFTNPIWIE</sequence>
<dbReference type="GO" id="GO:0035312">
    <property type="term" value="F:5'-3' DNA exonuclease activity"/>
    <property type="evidence" value="ECO:0007669"/>
    <property type="project" value="TreeGrafter"/>
</dbReference>
<dbReference type="SUPFAM" id="SSF89550">
    <property type="entry name" value="PHP domain-like"/>
    <property type="match status" value="1"/>
</dbReference>
<feature type="domain" description="Polymerase/histidinol phosphatase N-terminal" evidence="1">
    <location>
        <begin position="7"/>
        <end position="68"/>
    </location>
</feature>
<reference evidence="2 3" key="1">
    <citation type="submission" date="2017-02" db="EMBL/GenBank/DDBJ databases">
        <authorList>
            <person name="Peterson S.W."/>
        </authorList>
    </citation>
    <scope>NUCLEOTIDE SEQUENCE [LARGE SCALE GENOMIC DNA]</scope>
    <source>
        <strain evidence="2 3">ATCC 51222</strain>
    </source>
</reference>
<dbReference type="InterPro" id="IPR003141">
    <property type="entry name" value="Pol/His_phosphatase_N"/>
</dbReference>
<dbReference type="EMBL" id="FUWW01000001">
    <property type="protein sequence ID" value="SJZ33010.1"/>
    <property type="molecule type" value="Genomic_DNA"/>
</dbReference>
<dbReference type="GO" id="GO:0004534">
    <property type="term" value="F:5'-3' RNA exonuclease activity"/>
    <property type="evidence" value="ECO:0007669"/>
    <property type="project" value="TreeGrafter"/>
</dbReference>
<protein>
    <submittedName>
        <fullName evidence="2">Predicted metal-dependent phosphoesterase TrpH, contains PHP domain</fullName>
    </submittedName>
</protein>
<dbReference type="InterPro" id="IPR052018">
    <property type="entry name" value="PHP_domain"/>
</dbReference>
<dbReference type="SMART" id="SM00481">
    <property type="entry name" value="POLIIIAc"/>
    <property type="match status" value="1"/>
</dbReference>
<accession>A0A1T4JS28</accession>
<proteinExistence type="predicted"/>
<name>A0A1T4JS28_9FIRM</name>
<dbReference type="Pfam" id="PF02811">
    <property type="entry name" value="PHP"/>
    <property type="match status" value="1"/>
</dbReference>